<dbReference type="InterPro" id="IPR036426">
    <property type="entry name" value="Bulb-type_lectin_dom_sf"/>
</dbReference>
<dbReference type="Gene3D" id="2.90.10.10">
    <property type="entry name" value="Bulb-type lectin domain"/>
    <property type="match status" value="1"/>
</dbReference>
<sequence>MGFSYKLFLLTLAILAVFGEAEDTVFSGEKLLSGQFIENPPYKFIMQNDCNLVLYKLDKALWASNTRGHGDECAVLLQKNGNLVMSSGSDVIWSSSSSRGPNSYRLVVQTDGNVVIYGGAIWATNTMQSSKKLHTKVNILGP</sequence>
<proteinExistence type="predicted"/>
<dbReference type="SUPFAM" id="SSF51110">
    <property type="entry name" value="alpha-D-mannose-specific plant lectins"/>
    <property type="match status" value="1"/>
</dbReference>
<evidence type="ECO:0000256" key="1">
    <source>
        <dbReference type="SAM" id="SignalP"/>
    </source>
</evidence>
<keyword evidence="1" id="KW-0732">Signal</keyword>
<dbReference type="EMBL" id="CM010721">
    <property type="protein sequence ID" value="RZC71452.1"/>
    <property type="molecule type" value="Genomic_DNA"/>
</dbReference>
<dbReference type="OMA" id="HGDECAV"/>
<dbReference type="CDD" id="cd00028">
    <property type="entry name" value="B_lectin"/>
    <property type="match status" value="1"/>
</dbReference>
<feature type="chain" id="PRO_5021462690" description="Bulb-type lectin domain-containing protein" evidence="1">
    <location>
        <begin position="22"/>
        <end position="142"/>
    </location>
</feature>
<dbReference type="SMART" id="SM00108">
    <property type="entry name" value="B_lectin"/>
    <property type="match status" value="1"/>
</dbReference>
<dbReference type="OrthoDB" id="758731at2759"/>
<keyword evidence="4" id="KW-1185">Reference proteome</keyword>
<dbReference type="Gramene" id="RZC71452">
    <property type="protein sequence ID" value="RZC71452"/>
    <property type="gene ID" value="C5167_034632"/>
</dbReference>
<evidence type="ECO:0000313" key="3">
    <source>
        <dbReference type="EMBL" id="RZC71452.1"/>
    </source>
</evidence>
<name>A0A4Y7KGE4_PAPSO</name>
<accession>A0A4Y7KGE4</accession>
<dbReference type="PROSITE" id="PS50927">
    <property type="entry name" value="BULB_LECTIN"/>
    <property type="match status" value="1"/>
</dbReference>
<organism evidence="3 4">
    <name type="scientific">Papaver somniferum</name>
    <name type="common">Opium poppy</name>
    <dbReference type="NCBI Taxonomy" id="3469"/>
    <lineage>
        <taxon>Eukaryota</taxon>
        <taxon>Viridiplantae</taxon>
        <taxon>Streptophyta</taxon>
        <taxon>Embryophyta</taxon>
        <taxon>Tracheophyta</taxon>
        <taxon>Spermatophyta</taxon>
        <taxon>Magnoliopsida</taxon>
        <taxon>Ranunculales</taxon>
        <taxon>Papaveraceae</taxon>
        <taxon>Papaveroideae</taxon>
        <taxon>Papaver</taxon>
    </lineage>
</organism>
<reference evidence="3 4" key="1">
    <citation type="journal article" date="2018" name="Science">
        <title>The opium poppy genome and morphinan production.</title>
        <authorList>
            <person name="Guo L."/>
            <person name="Winzer T."/>
            <person name="Yang X."/>
            <person name="Li Y."/>
            <person name="Ning Z."/>
            <person name="He Z."/>
            <person name="Teodor R."/>
            <person name="Lu Y."/>
            <person name="Bowser T.A."/>
            <person name="Graham I.A."/>
            <person name="Ye K."/>
        </authorList>
    </citation>
    <scope>NUCLEOTIDE SEQUENCE [LARGE SCALE GENOMIC DNA]</scope>
    <source>
        <strain evidence="4">cv. HN1</strain>
        <tissue evidence="3">Leaves</tissue>
    </source>
</reference>
<dbReference type="Proteomes" id="UP000316621">
    <property type="component" value="Chromosome 7"/>
</dbReference>
<protein>
    <recommendedName>
        <fullName evidence="2">Bulb-type lectin domain-containing protein</fullName>
    </recommendedName>
</protein>
<dbReference type="AlphaFoldDB" id="A0A4Y7KGE4"/>
<dbReference type="InterPro" id="IPR001480">
    <property type="entry name" value="Bulb-type_lectin_dom"/>
</dbReference>
<evidence type="ECO:0000259" key="2">
    <source>
        <dbReference type="PROSITE" id="PS50927"/>
    </source>
</evidence>
<feature type="domain" description="Bulb-type lectin" evidence="2">
    <location>
        <begin position="22"/>
        <end position="129"/>
    </location>
</feature>
<feature type="signal peptide" evidence="1">
    <location>
        <begin position="1"/>
        <end position="21"/>
    </location>
</feature>
<evidence type="ECO:0000313" key="4">
    <source>
        <dbReference type="Proteomes" id="UP000316621"/>
    </source>
</evidence>
<gene>
    <name evidence="3" type="ORF">C5167_034632</name>
</gene>